<gene>
    <name evidence="5" type="ORF">SAMN04488589_0211</name>
</gene>
<proteinExistence type="predicted"/>
<protein>
    <submittedName>
        <fullName evidence="5">UDP-N-acetylmuramyl pentapeptide synthase</fullName>
    </submittedName>
</protein>
<dbReference type="Pfam" id="PF08245">
    <property type="entry name" value="Mur_ligase_M"/>
    <property type="match status" value="1"/>
</dbReference>
<keyword evidence="3" id="KW-0067">ATP-binding</keyword>
<dbReference type="InterPro" id="IPR051046">
    <property type="entry name" value="MurCDEF_CellWall_CoF430Synth"/>
</dbReference>
<keyword evidence="6" id="KW-1185">Reference proteome</keyword>
<sequence length="478" mass="52391">MLSIDNLDISKMRFQDASRVIVLDLTHAGMIIATKLAEMKYSVIAVDVYRTVDGKTLIELEEKYGIKTSKEPMPVNGTDIVVSPAHLDPEYPVLVEARKKGIKILTHHQAVGSILSMKEWPEKGTVIEITGSKAKTSSASLLAEMLSQKMKVILHTSRGLELWENSQCKILNLGLSIAPGSILLAIDKLEELEASADCYIFEVSIGLTGFADIGIITTLEPDYSIAASTSNSSDAKMSVLSYAKENEIFFLNIKDRKAQDMAYEFGRTFFTFGDSEYSGHDYKNADVVADIVYDSANSSVMFKHQEGTFSSGLSEKYNSKSYATAFAVAVAVALKVGIPKKNIIKVIGSFEGLQGRMQEKKLAGRLLIDNSNSGMDIRSAERSLDYALSRLEDENSGIIMVLGEEAAQVCEGLPPEHVSEFVKRCIDDLSTLILVGERMQNVENGKFICANGLEEGLEIARGIASEKDIILSCVKCFR</sequence>
<dbReference type="PANTHER" id="PTHR43024:SF1">
    <property type="entry name" value="UDP-N-ACETYLMURAMOYL-TRIPEPTIDE--D-ALANYL-D-ALANINE LIGASE"/>
    <property type="match status" value="1"/>
</dbReference>
<dbReference type="AlphaFoldDB" id="A0A7Z7FD94"/>
<evidence type="ECO:0000313" key="6">
    <source>
        <dbReference type="Proteomes" id="UP000199259"/>
    </source>
</evidence>
<evidence type="ECO:0000256" key="2">
    <source>
        <dbReference type="ARBA" id="ARBA00022741"/>
    </source>
</evidence>
<name>A0A7Z7FD94_9EURY</name>
<dbReference type="GO" id="GO:0005524">
    <property type="term" value="F:ATP binding"/>
    <property type="evidence" value="ECO:0007669"/>
    <property type="project" value="UniProtKB-KW"/>
</dbReference>
<evidence type="ECO:0000313" key="5">
    <source>
        <dbReference type="EMBL" id="SDF27781.1"/>
    </source>
</evidence>
<feature type="domain" description="Mur ligase central" evidence="4">
    <location>
        <begin position="129"/>
        <end position="329"/>
    </location>
</feature>
<comment type="caution">
    <text evidence="5">The sequence shown here is derived from an EMBL/GenBank/DDBJ whole genome shotgun (WGS) entry which is preliminary data.</text>
</comment>
<dbReference type="SUPFAM" id="SSF53623">
    <property type="entry name" value="MurD-like peptide ligases, catalytic domain"/>
    <property type="match status" value="1"/>
</dbReference>
<keyword evidence="1" id="KW-0436">Ligase</keyword>
<evidence type="ECO:0000259" key="4">
    <source>
        <dbReference type="Pfam" id="PF08245"/>
    </source>
</evidence>
<dbReference type="PANTHER" id="PTHR43024">
    <property type="entry name" value="UDP-N-ACETYLMURAMOYL-TRIPEPTIDE--D-ALANYL-D-ALANINE LIGASE"/>
    <property type="match status" value="1"/>
</dbReference>
<reference evidence="5 6" key="1">
    <citation type="submission" date="2016-10" db="EMBL/GenBank/DDBJ databases">
        <authorList>
            <person name="Varghese N."/>
            <person name="Submissions S."/>
        </authorList>
    </citation>
    <scope>NUCLEOTIDE SEQUENCE [LARGE SCALE GENOMIC DNA]</scope>
    <source>
        <strain evidence="5 6">PL 12/M</strain>
    </source>
</reference>
<dbReference type="NCBIfam" id="NF033197">
    <property type="entry name" value="F430_CfbE"/>
    <property type="match status" value="1"/>
</dbReference>
<dbReference type="Proteomes" id="UP000199259">
    <property type="component" value="Unassembled WGS sequence"/>
</dbReference>
<dbReference type="InterPro" id="IPR013221">
    <property type="entry name" value="Mur_ligase_cen"/>
</dbReference>
<evidence type="ECO:0000256" key="3">
    <source>
        <dbReference type="ARBA" id="ARBA00022840"/>
    </source>
</evidence>
<organism evidence="5 6">
    <name type="scientific">Methanolobus vulcani</name>
    <dbReference type="NCBI Taxonomy" id="38026"/>
    <lineage>
        <taxon>Archaea</taxon>
        <taxon>Methanobacteriati</taxon>
        <taxon>Methanobacteriota</taxon>
        <taxon>Stenosarchaea group</taxon>
        <taxon>Methanomicrobia</taxon>
        <taxon>Methanosarcinales</taxon>
        <taxon>Methanosarcinaceae</taxon>
        <taxon>Methanolobus</taxon>
    </lineage>
</organism>
<dbReference type="InterPro" id="IPR036565">
    <property type="entry name" value="Mur-like_cat_sf"/>
</dbReference>
<evidence type="ECO:0000256" key="1">
    <source>
        <dbReference type="ARBA" id="ARBA00022598"/>
    </source>
</evidence>
<dbReference type="EMBL" id="FNCA01000001">
    <property type="protein sequence ID" value="SDF27781.1"/>
    <property type="molecule type" value="Genomic_DNA"/>
</dbReference>
<accession>A0A7Z7FD94</accession>
<dbReference type="GO" id="GO:0016881">
    <property type="term" value="F:acid-amino acid ligase activity"/>
    <property type="evidence" value="ECO:0007669"/>
    <property type="project" value="InterPro"/>
</dbReference>
<dbReference type="Gene3D" id="3.40.1190.10">
    <property type="entry name" value="Mur-like, catalytic domain"/>
    <property type="match status" value="1"/>
</dbReference>
<keyword evidence="2" id="KW-0547">Nucleotide-binding</keyword>